<dbReference type="EMBL" id="DXCQ01000061">
    <property type="protein sequence ID" value="HIY97371.1"/>
    <property type="molecule type" value="Genomic_DNA"/>
</dbReference>
<reference evidence="5" key="1">
    <citation type="journal article" date="2021" name="PeerJ">
        <title>Extensive microbial diversity within the chicken gut microbiome revealed by metagenomics and culture.</title>
        <authorList>
            <person name="Gilroy R."/>
            <person name="Ravi A."/>
            <person name="Getino M."/>
            <person name="Pursley I."/>
            <person name="Horton D.L."/>
            <person name="Alikhan N.F."/>
            <person name="Baker D."/>
            <person name="Gharbi K."/>
            <person name="Hall N."/>
            <person name="Watson M."/>
            <person name="Adriaenssens E.M."/>
            <person name="Foster-Nyarko E."/>
            <person name="Jarju S."/>
            <person name="Secka A."/>
            <person name="Antonio M."/>
            <person name="Oren A."/>
            <person name="Chaudhuri R.R."/>
            <person name="La Ragione R."/>
            <person name="Hildebrand F."/>
            <person name="Pallen M.J."/>
        </authorList>
    </citation>
    <scope>NUCLEOTIDE SEQUENCE</scope>
    <source>
        <strain evidence="5">1345</strain>
    </source>
</reference>
<feature type="compositionally biased region" description="Basic residues" evidence="2">
    <location>
        <begin position="336"/>
        <end position="350"/>
    </location>
</feature>
<dbReference type="Pfam" id="PF25164">
    <property type="entry name" value="CoiA_N"/>
    <property type="match status" value="1"/>
</dbReference>
<protein>
    <recommendedName>
        <fullName evidence="7">Competence protein CoiA-like family protein</fullName>
    </recommendedName>
</protein>
<dbReference type="AlphaFoldDB" id="A0A9D1ZVR5"/>
<reference evidence="5" key="2">
    <citation type="submission" date="2021-04" db="EMBL/GenBank/DDBJ databases">
        <authorList>
            <person name="Gilroy R."/>
        </authorList>
    </citation>
    <scope>NUCLEOTIDE SEQUENCE</scope>
    <source>
        <strain evidence="5">1345</strain>
    </source>
</reference>
<dbReference type="InterPro" id="IPR010330">
    <property type="entry name" value="CoiA_nuc"/>
</dbReference>
<feature type="domain" description="Competence protein CoiA-like N-terminal" evidence="4">
    <location>
        <begin position="38"/>
        <end position="75"/>
    </location>
</feature>
<evidence type="ECO:0008006" key="7">
    <source>
        <dbReference type="Google" id="ProtNLM"/>
    </source>
</evidence>
<dbReference type="Proteomes" id="UP000886750">
    <property type="component" value="Unassembled WGS sequence"/>
</dbReference>
<keyword evidence="1" id="KW-0175">Coiled coil</keyword>
<feature type="region of interest" description="Disordered" evidence="2">
    <location>
        <begin position="327"/>
        <end position="350"/>
    </location>
</feature>
<name>A0A9D1ZVR5_9FIRM</name>
<accession>A0A9D1ZVR5</accession>
<evidence type="ECO:0000313" key="6">
    <source>
        <dbReference type="Proteomes" id="UP000886750"/>
    </source>
</evidence>
<proteinExistence type="predicted"/>
<evidence type="ECO:0000313" key="5">
    <source>
        <dbReference type="EMBL" id="HIY97371.1"/>
    </source>
</evidence>
<comment type="caution">
    <text evidence="5">The sequence shown here is derived from an EMBL/GenBank/DDBJ whole genome shotgun (WGS) entry which is preliminary data.</text>
</comment>
<feature type="domain" description="Competence protein CoiA nuclease-like" evidence="3">
    <location>
        <begin position="105"/>
        <end position="165"/>
    </location>
</feature>
<feature type="coiled-coil region" evidence="1">
    <location>
        <begin position="264"/>
        <end position="291"/>
    </location>
</feature>
<sequence length="350" mass="40922">MTVLKERVKIETHKNKAVEIVFIAKDKEGNNITIEEAVRGGEYFCPICDGAVIVKAKGSEAVREHFAHKNKTECDSWNYDMSEWHRAWQNFFPKECQEVIVQKDGIKHRADVLINNTVIEFQHSPITAEEIAERNRFYTECGHKVVWVFDAEGKINNKNESVNTLDPCLCAETDLCWKRPKREFSIKIPENVTIYLQYRTSISNLQYAGQEFDILLEIKSVDSRQIVFYKTFCEFSGTNRGYYIISFNFLKEYGVPIADNIPSITEIKQIVENWRLQLQQLEQQHAYQQQSASKRSGLLIKISPTVNIRRNYVDSLEQYVTPTQYTGWQTKSTQRTNKKFSPRRNPRRKK</sequence>
<organism evidence="5 6">
    <name type="scientific">Candidatus Borkfalkia excrementigallinarum</name>
    <dbReference type="NCBI Taxonomy" id="2838506"/>
    <lineage>
        <taxon>Bacteria</taxon>
        <taxon>Bacillati</taxon>
        <taxon>Bacillota</taxon>
        <taxon>Clostridia</taxon>
        <taxon>Christensenellales</taxon>
        <taxon>Christensenellaceae</taxon>
        <taxon>Candidatus Borkfalkia</taxon>
    </lineage>
</organism>
<evidence type="ECO:0000256" key="2">
    <source>
        <dbReference type="SAM" id="MobiDB-lite"/>
    </source>
</evidence>
<gene>
    <name evidence="5" type="ORF">H9729_06750</name>
</gene>
<dbReference type="InterPro" id="IPR057253">
    <property type="entry name" value="CoiA-like_N"/>
</dbReference>
<evidence type="ECO:0000259" key="3">
    <source>
        <dbReference type="Pfam" id="PF06054"/>
    </source>
</evidence>
<evidence type="ECO:0000259" key="4">
    <source>
        <dbReference type="Pfam" id="PF25164"/>
    </source>
</evidence>
<evidence type="ECO:0000256" key="1">
    <source>
        <dbReference type="SAM" id="Coils"/>
    </source>
</evidence>
<dbReference type="Pfam" id="PF06054">
    <property type="entry name" value="CoiA_nuc"/>
    <property type="match status" value="1"/>
</dbReference>